<feature type="transmembrane region" description="Helical" evidence="1">
    <location>
        <begin position="108"/>
        <end position="128"/>
    </location>
</feature>
<accession>A0A1R2B3B7</accession>
<dbReference type="Proteomes" id="UP000187209">
    <property type="component" value="Unassembled WGS sequence"/>
</dbReference>
<proteinExistence type="predicted"/>
<keyword evidence="1" id="KW-1133">Transmembrane helix</keyword>
<keyword evidence="1" id="KW-0812">Transmembrane</keyword>
<comment type="caution">
    <text evidence="2">The sequence shown here is derived from an EMBL/GenBank/DDBJ whole genome shotgun (WGS) entry which is preliminary data.</text>
</comment>
<keyword evidence="3" id="KW-1185">Reference proteome</keyword>
<keyword evidence="1" id="KW-0472">Membrane</keyword>
<gene>
    <name evidence="2" type="ORF">SteCoe_30587</name>
</gene>
<evidence type="ECO:0000313" key="3">
    <source>
        <dbReference type="Proteomes" id="UP000187209"/>
    </source>
</evidence>
<reference evidence="2 3" key="1">
    <citation type="submission" date="2016-11" db="EMBL/GenBank/DDBJ databases">
        <title>The macronuclear genome of Stentor coeruleus: a giant cell with tiny introns.</title>
        <authorList>
            <person name="Slabodnick M."/>
            <person name="Ruby J.G."/>
            <person name="Reiff S.B."/>
            <person name="Swart E.C."/>
            <person name="Gosai S."/>
            <person name="Prabakaran S."/>
            <person name="Witkowska E."/>
            <person name="Larue G.E."/>
            <person name="Fisher S."/>
            <person name="Freeman R.M."/>
            <person name="Gunawardena J."/>
            <person name="Chu W."/>
            <person name="Stover N.A."/>
            <person name="Gregory B.D."/>
            <person name="Nowacki M."/>
            <person name="Derisi J."/>
            <person name="Roy S.W."/>
            <person name="Marshall W.F."/>
            <person name="Sood P."/>
        </authorList>
    </citation>
    <scope>NUCLEOTIDE SEQUENCE [LARGE SCALE GENOMIC DNA]</scope>
    <source>
        <strain evidence="2">WM001</strain>
    </source>
</reference>
<organism evidence="2 3">
    <name type="scientific">Stentor coeruleus</name>
    <dbReference type="NCBI Taxonomy" id="5963"/>
    <lineage>
        <taxon>Eukaryota</taxon>
        <taxon>Sar</taxon>
        <taxon>Alveolata</taxon>
        <taxon>Ciliophora</taxon>
        <taxon>Postciliodesmatophora</taxon>
        <taxon>Heterotrichea</taxon>
        <taxon>Heterotrichida</taxon>
        <taxon>Stentoridae</taxon>
        <taxon>Stentor</taxon>
    </lineage>
</organism>
<name>A0A1R2B3B7_9CILI</name>
<evidence type="ECO:0000313" key="2">
    <source>
        <dbReference type="EMBL" id="OMJ71262.1"/>
    </source>
</evidence>
<sequence>MSIIIGRNDLEKIGVQIEETSSNDIPIGLCLESSNNTIDIPIATIIHDPYVYENLIKSSYFLRLTSILDLIFCILIFSSSPGVLSFIISLPIVGYLAAKYYHKGLITIYGFYLVIKIIIKAILFTSLSEGWKTIMFSGCKITFDSIVLFVLIRFYKTLSEIGKEEKNALRSNDYIDRYEDIIRAN</sequence>
<protein>
    <submittedName>
        <fullName evidence="2">Uncharacterized protein</fullName>
    </submittedName>
</protein>
<evidence type="ECO:0000256" key="1">
    <source>
        <dbReference type="SAM" id="Phobius"/>
    </source>
</evidence>
<dbReference type="AlphaFoldDB" id="A0A1R2B3B7"/>
<dbReference type="EMBL" id="MPUH01001008">
    <property type="protein sequence ID" value="OMJ71262.1"/>
    <property type="molecule type" value="Genomic_DNA"/>
</dbReference>